<evidence type="ECO:0000313" key="2">
    <source>
        <dbReference type="Proteomes" id="UP000663929"/>
    </source>
</evidence>
<evidence type="ECO:0000313" key="1">
    <source>
        <dbReference type="EMBL" id="QTD50163.1"/>
    </source>
</evidence>
<sequence>METDGNIREVVRTILFHPRFLEDPQYCFNKVKTPLAFAVGMVRAAGTPEDLRTRPGLMSLLGRESI</sequence>
<dbReference type="InterPro" id="IPR014917">
    <property type="entry name" value="DUF1800"/>
</dbReference>
<dbReference type="KEGG" id="scor:J3U87_31650"/>
<dbReference type="Proteomes" id="UP000663929">
    <property type="component" value="Chromosome"/>
</dbReference>
<dbReference type="RefSeq" id="WP_237379794.1">
    <property type="nucleotide sequence ID" value="NZ_CP071793.1"/>
</dbReference>
<accession>A0A8A4TKR2</accession>
<dbReference type="Pfam" id="PF08811">
    <property type="entry name" value="DUF1800"/>
    <property type="match status" value="1"/>
</dbReference>
<protein>
    <submittedName>
        <fullName evidence="1">DUF1800 family protein</fullName>
    </submittedName>
</protein>
<dbReference type="EMBL" id="CP071793">
    <property type="protein sequence ID" value="QTD50163.1"/>
    <property type="molecule type" value="Genomic_DNA"/>
</dbReference>
<keyword evidence="2" id="KW-1185">Reference proteome</keyword>
<dbReference type="AlphaFoldDB" id="A0A8A4TKR2"/>
<organism evidence="1 2">
    <name type="scientific">Sulfidibacter corallicola</name>
    <dbReference type="NCBI Taxonomy" id="2818388"/>
    <lineage>
        <taxon>Bacteria</taxon>
        <taxon>Pseudomonadati</taxon>
        <taxon>Acidobacteriota</taxon>
        <taxon>Holophagae</taxon>
        <taxon>Acanthopleuribacterales</taxon>
        <taxon>Acanthopleuribacteraceae</taxon>
        <taxon>Sulfidibacter</taxon>
    </lineage>
</organism>
<reference evidence="1" key="1">
    <citation type="submission" date="2021-03" db="EMBL/GenBank/DDBJ databases">
        <title>Acanthopleuribacteraceae sp. M133.</title>
        <authorList>
            <person name="Wang G."/>
        </authorList>
    </citation>
    <scope>NUCLEOTIDE SEQUENCE</scope>
    <source>
        <strain evidence="1">M133</strain>
    </source>
</reference>
<proteinExistence type="predicted"/>
<name>A0A8A4TKR2_SULCO</name>
<gene>
    <name evidence="1" type="ORF">J3U87_31650</name>
</gene>